<name>A0A8H3GN12_9AGAM</name>
<dbReference type="EMBL" id="CAJMWS010000669">
    <property type="protein sequence ID" value="CAE6457795.1"/>
    <property type="molecule type" value="Genomic_DNA"/>
</dbReference>
<gene>
    <name evidence="1" type="ORF">RDB_LOCUS154946</name>
</gene>
<organism evidence="1 2">
    <name type="scientific">Rhizoctonia solani</name>
    <dbReference type="NCBI Taxonomy" id="456999"/>
    <lineage>
        <taxon>Eukaryota</taxon>
        <taxon>Fungi</taxon>
        <taxon>Dikarya</taxon>
        <taxon>Basidiomycota</taxon>
        <taxon>Agaricomycotina</taxon>
        <taxon>Agaricomycetes</taxon>
        <taxon>Cantharellales</taxon>
        <taxon>Ceratobasidiaceae</taxon>
        <taxon>Rhizoctonia</taxon>
    </lineage>
</organism>
<comment type="caution">
    <text evidence="1">The sequence shown here is derived from an EMBL/GenBank/DDBJ whole genome shotgun (WGS) entry which is preliminary data.</text>
</comment>
<evidence type="ECO:0008006" key="3">
    <source>
        <dbReference type="Google" id="ProtNLM"/>
    </source>
</evidence>
<dbReference type="SUPFAM" id="SSF81383">
    <property type="entry name" value="F-box domain"/>
    <property type="match status" value="1"/>
</dbReference>
<proteinExistence type="predicted"/>
<protein>
    <recommendedName>
        <fullName evidence="3">F-box domain-containing protein</fullName>
    </recommendedName>
</protein>
<evidence type="ECO:0000313" key="1">
    <source>
        <dbReference type="EMBL" id="CAE6457795.1"/>
    </source>
</evidence>
<dbReference type="AlphaFoldDB" id="A0A8H3GN12"/>
<sequence>MSSLPTDIVLCIADYCKLHELCMLSLLSKAICAGIAPSLYHYVTLRNRKSIESFCSAVVNGRPELRNYPRTVVLSPKKTLIKTLNALVSSIRQTLGLMTGLGDLTLALPSKIVKAIFRDAHLSPTLRRLSCPLVAQTGFKRFLLEQSMITDLIILGDVRGKINVGTLIRNPEDSLLPNLESVSANYDTLSALIPGRPLKRISTGSAILNVPHFQTFGATLARSSVPIHSLSVCISCAPFLLGAVVNHLIESLNENLVFPRTLSMTLVFPEKTSADQRTIYPHLQECLQLMKIGELDGLEELEVSAQDFPCPLTEFHRIAHEVALLPCWTSLCPTLKQVTLFGRPLE</sequence>
<dbReference type="InterPro" id="IPR036047">
    <property type="entry name" value="F-box-like_dom_sf"/>
</dbReference>
<dbReference type="Proteomes" id="UP000663846">
    <property type="component" value="Unassembled WGS sequence"/>
</dbReference>
<evidence type="ECO:0000313" key="2">
    <source>
        <dbReference type="Proteomes" id="UP000663846"/>
    </source>
</evidence>
<reference evidence="1" key="1">
    <citation type="submission" date="2021-01" db="EMBL/GenBank/DDBJ databases">
        <authorList>
            <person name="Kaushik A."/>
        </authorList>
    </citation>
    <scope>NUCLEOTIDE SEQUENCE</scope>
    <source>
        <strain evidence="1">AG1-1C</strain>
    </source>
</reference>
<accession>A0A8H3GN12</accession>